<dbReference type="OrthoDB" id="6671538at2"/>
<keyword evidence="2" id="KW-1185">Reference proteome</keyword>
<reference evidence="1 2" key="1">
    <citation type="submission" date="2013-02" db="EMBL/GenBank/DDBJ databases">
        <title>The Genome Sequence of Acinetobacter sp. CIP 70.18.</title>
        <authorList>
            <consortium name="The Broad Institute Genome Sequencing Platform"/>
            <consortium name="The Broad Institute Genome Sequencing Center for Infectious Disease"/>
            <person name="Cerqueira G."/>
            <person name="Feldgarden M."/>
            <person name="Courvalin P."/>
            <person name="Perichon B."/>
            <person name="Grillot-Courvalin C."/>
            <person name="Clermont D."/>
            <person name="Rocha E."/>
            <person name="Yoon E.-J."/>
            <person name="Nemec A."/>
            <person name="Walker B."/>
            <person name="Young S.K."/>
            <person name="Zeng Q."/>
            <person name="Gargeya S."/>
            <person name="Fitzgerald M."/>
            <person name="Haas B."/>
            <person name="Abouelleil A."/>
            <person name="Alvarado L."/>
            <person name="Arachchi H.M."/>
            <person name="Berlin A.M."/>
            <person name="Chapman S.B."/>
            <person name="Dewar J."/>
            <person name="Goldberg J."/>
            <person name="Griggs A."/>
            <person name="Gujja S."/>
            <person name="Hansen M."/>
            <person name="Howarth C."/>
            <person name="Imamovic A."/>
            <person name="Larimer J."/>
            <person name="McCowan C."/>
            <person name="Murphy C."/>
            <person name="Neiman D."/>
            <person name="Pearson M."/>
            <person name="Priest M."/>
            <person name="Roberts A."/>
            <person name="Saif S."/>
            <person name="Shea T."/>
            <person name="Sisk P."/>
            <person name="Sykes S."/>
            <person name="Wortman J."/>
            <person name="Nusbaum C."/>
            <person name="Birren B."/>
        </authorList>
    </citation>
    <scope>NUCLEOTIDE SEQUENCE [LARGE SCALE GENOMIC DNA]</scope>
    <source>
        <strain evidence="1 2">CIP 70.18</strain>
    </source>
</reference>
<dbReference type="Proteomes" id="UP000013084">
    <property type="component" value="Unassembled WGS sequence"/>
</dbReference>
<dbReference type="RefSeq" id="WP_005203107.1">
    <property type="nucleotide sequence ID" value="NZ_KB850072.1"/>
</dbReference>
<organism evidence="1 2">
    <name type="scientific">Acinetobacter higginsii</name>
    <dbReference type="NCBI Taxonomy" id="70347"/>
    <lineage>
        <taxon>Bacteria</taxon>
        <taxon>Pseudomonadati</taxon>
        <taxon>Pseudomonadota</taxon>
        <taxon>Gammaproteobacteria</taxon>
        <taxon>Moraxellales</taxon>
        <taxon>Moraxellaceae</taxon>
        <taxon>Acinetobacter</taxon>
    </lineage>
</organism>
<dbReference type="HOGENOM" id="CLU_008269_0_0_6"/>
<dbReference type="EMBL" id="APRN01000036">
    <property type="protein sequence ID" value="ENX57655.1"/>
    <property type="molecule type" value="Genomic_DNA"/>
</dbReference>
<accession>N9T2T6</accession>
<evidence type="ECO:0000313" key="2">
    <source>
        <dbReference type="Proteomes" id="UP000013084"/>
    </source>
</evidence>
<protein>
    <submittedName>
        <fullName evidence="1">Uncharacterized protein</fullName>
    </submittedName>
</protein>
<gene>
    <name evidence="1" type="ORF">F902_02052</name>
</gene>
<comment type="caution">
    <text evidence="1">The sequence shown here is derived from an EMBL/GenBank/DDBJ whole genome shotgun (WGS) entry which is preliminary data.</text>
</comment>
<dbReference type="AlphaFoldDB" id="N9T2T6"/>
<evidence type="ECO:0000313" key="1">
    <source>
        <dbReference type="EMBL" id="ENX57655.1"/>
    </source>
</evidence>
<name>N9T2T6_9GAMM</name>
<proteinExistence type="predicted"/>
<sequence length="1212" mass="134070">MAYEPPNGKKIKFNFTGTAYTPPAGNKLKFNFTENGETPGGDTQYLFPVTWESFETANPSLRHQYRYLNPIGFNQSGFGNPNLYNKTQNITGFGFNASAFGTANLINKNKTILANGFFSEAFSNSNKVYNLKQIVSVSGFNASTYGTAYLQGGVKYIRPNGINSLVFGTTKAINTKADQFANLSGYGITPPVLPNPTVTPRILFPVGIKSDRYGQALIQRSPMPDGIDAARYGLAWVSHSPRYVQPGNVDAFNAGYPTVYDPTQKLLLDDKGIEGGIFGDTAIRNTRRLIVVEGFYSQQFSDWSIVESNLRTITTKSFDSQSFGSTSIKNKIPTIRPLGFDSFYGLQATAIGYRVREVKPSGFYQPKFGLHKLEKPPEIHPLGFENSAFGTAFISNFKREIYAGIGKDSQEFGGLNVWFKFRVISLNGFEVSSFGGQRVEHGRRTILALGADHSRFSTGAWLSDAVRSISPTSIDEPKIPIHKVGGTQHLNPTGFDASAFGERIIPESQSIYPRGFSNLFGLTTIDLHTKYIEPKGFLTFGLEPTQRFGDATFYNLKQYITQVFDANNGLVPPKMEGWTSIENRNKTIGAIGSEHSRVGNVLIDNNARLIEPTGFDALSIDRSMIADRIRPLHLDGIEPPYMGGWTVIYNDARVIQPIGVNSQTIGQASIQNTRRYYQRIGNFDSLEMGTPMIADRVRTLSFEQRYSIEPPAIPLPTIDLYTRYIEEVGRNNDFLEVGSPSLSIHWNIIKPRWTLRDAYGYPTVKNVTPELPVYGHNSEEFGTTELRLQWRALNQKGDDALSFGKPIIAFRDRKFSVNGFNGLTVSDKLKVTKTGAPPYSTQYIWLDSVDIDGETTNGYGIPSPSNQVPRPVLNQTVVYATGFNSMRIGEPSLQSNGIVIDAGIPMPNFENGPVVTLKNRTITIVEGIDSTIVCGKPRLSPHTIYAVIEAPPQAVANHPSGGNNHYVNSSGGTRTPGEVFGRARVSLKYFVVPNVGLGNLSGYGIPSVQLKRRYIEVRGFQSYRIGIPNIGDGTQFIKQFGANDNAAFGAPSLSRNEPFHRVIKPIGFNSLAISNIHWVSLLHRTVTTVGLDSLRMGTRLSGDKPFMWQGLRVGELIKGNYGGFDNLNFGVTWVSLRVRELKVEGFDSFACEYDYTAFDKRMRVTRTEVEIPSRSIQAVGFDASCHSVPNIKPAAHYIRPDGNADQYRKGAF</sequence>
<dbReference type="PATRIC" id="fig|1217700.3.peg.1982"/>